<proteinExistence type="predicted"/>
<reference evidence="2 3" key="1">
    <citation type="submission" date="2019-07" db="EMBL/GenBank/DDBJ databases">
        <title>Whole genome shotgun sequence of Enterococcus villorum NBRC 100699.</title>
        <authorList>
            <person name="Hosoyama A."/>
            <person name="Uohara A."/>
            <person name="Ohji S."/>
            <person name="Ichikawa N."/>
        </authorList>
    </citation>
    <scope>NUCLEOTIDE SEQUENCE [LARGE SCALE GENOMIC DNA]</scope>
    <source>
        <strain evidence="2 3">NBRC 100699</strain>
    </source>
</reference>
<accession>A0A511J4X7</accession>
<comment type="caution">
    <text evidence="2">The sequence shown here is derived from an EMBL/GenBank/DDBJ whole genome shotgun (WGS) entry which is preliminary data.</text>
</comment>
<feature type="region of interest" description="Disordered" evidence="1">
    <location>
        <begin position="1"/>
        <end position="28"/>
    </location>
</feature>
<sequence>METKEEPLDEEVSETQIETPNKVNGETQTKNIDKLNIEVPTKTPVKVNGKNQQMLL</sequence>
<dbReference type="RefSeq" id="WP_155853995.1">
    <property type="nucleotide sequence ID" value="NZ_BJWF01000044.1"/>
</dbReference>
<evidence type="ECO:0000313" key="3">
    <source>
        <dbReference type="Proteomes" id="UP000321830"/>
    </source>
</evidence>
<gene>
    <name evidence="2" type="ORF">EVI01_23710</name>
</gene>
<evidence type="ECO:0000313" key="2">
    <source>
        <dbReference type="EMBL" id="GEL93034.1"/>
    </source>
</evidence>
<dbReference type="EMBL" id="BJWF01000044">
    <property type="protein sequence ID" value="GEL93034.1"/>
    <property type="molecule type" value="Genomic_DNA"/>
</dbReference>
<evidence type="ECO:0000256" key="1">
    <source>
        <dbReference type="SAM" id="MobiDB-lite"/>
    </source>
</evidence>
<organism evidence="2 3">
    <name type="scientific">Enterococcus villorum</name>
    <dbReference type="NCBI Taxonomy" id="112904"/>
    <lineage>
        <taxon>Bacteria</taxon>
        <taxon>Bacillati</taxon>
        <taxon>Bacillota</taxon>
        <taxon>Bacilli</taxon>
        <taxon>Lactobacillales</taxon>
        <taxon>Enterococcaceae</taxon>
        <taxon>Enterococcus</taxon>
    </lineage>
</organism>
<name>A0A511J4X7_9ENTE</name>
<dbReference type="AlphaFoldDB" id="A0A511J4X7"/>
<feature type="compositionally biased region" description="Polar residues" evidence="1">
    <location>
        <begin position="14"/>
        <end position="28"/>
    </location>
</feature>
<protein>
    <submittedName>
        <fullName evidence="2">Uncharacterized protein</fullName>
    </submittedName>
</protein>
<dbReference type="Proteomes" id="UP000321830">
    <property type="component" value="Unassembled WGS sequence"/>
</dbReference>